<dbReference type="Gene3D" id="2.40.50.100">
    <property type="match status" value="1"/>
</dbReference>
<evidence type="ECO:0000313" key="4">
    <source>
        <dbReference type="EMBL" id="ADO82088.1"/>
    </source>
</evidence>
<dbReference type="KEGG" id="ipo:Ilyop_0299"/>
<gene>
    <name evidence="4" type="ordered locus">Ilyop_0299</name>
</gene>
<dbReference type="InterPro" id="IPR011053">
    <property type="entry name" value="Single_hybrid_motif"/>
</dbReference>
<feature type="domain" description="Lipoyl-binding" evidence="3">
    <location>
        <begin position="55"/>
        <end position="131"/>
    </location>
</feature>
<dbReference type="Proteomes" id="UP000006875">
    <property type="component" value="Chromosome"/>
</dbReference>
<dbReference type="AlphaFoldDB" id="E3HAT7"/>
<dbReference type="PROSITE" id="PS50968">
    <property type="entry name" value="BIOTINYL_LIPOYL"/>
    <property type="match status" value="1"/>
</dbReference>
<dbReference type="STRING" id="572544.Ilyop_0299"/>
<protein>
    <submittedName>
        <fullName evidence="4">Biotin/lipoyl attachment domain-containing protein</fullName>
    </submittedName>
</protein>
<evidence type="ECO:0000313" key="5">
    <source>
        <dbReference type="Proteomes" id="UP000006875"/>
    </source>
</evidence>
<dbReference type="SUPFAM" id="SSF51230">
    <property type="entry name" value="Single hybrid motif"/>
    <property type="match status" value="1"/>
</dbReference>
<dbReference type="Pfam" id="PF00364">
    <property type="entry name" value="Biotin_lipoyl"/>
    <property type="match status" value="1"/>
</dbReference>
<feature type="region of interest" description="Disordered" evidence="2">
    <location>
        <begin position="23"/>
        <end position="58"/>
    </location>
</feature>
<evidence type="ECO:0000259" key="3">
    <source>
        <dbReference type="PROSITE" id="PS50968"/>
    </source>
</evidence>
<keyword evidence="5" id="KW-1185">Reference proteome</keyword>
<dbReference type="OrthoDB" id="9812676at2"/>
<name>E3HAT7_ILYPC</name>
<feature type="compositionally biased region" description="Pro residues" evidence="2">
    <location>
        <begin position="36"/>
        <end position="49"/>
    </location>
</feature>
<sequence length="131" mass="12972">MKTFKVVVNGNEYEVGVQEVKAGTAAPAPRAAAPAPAAPKPAAPKPAAPKPVTTAAGAGAGVNTVTAPMPGTIINVGCHAGAKVSKGDILVVLEAMKMENEIMAPHDGTVTEVKVQQGASVNAGDILVVLS</sequence>
<dbReference type="eggNOG" id="COG4770">
    <property type="taxonomic scope" value="Bacteria"/>
</dbReference>
<accession>E3HAT7</accession>
<dbReference type="PROSITE" id="PS00188">
    <property type="entry name" value="BIOTIN"/>
    <property type="match status" value="1"/>
</dbReference>
<dbReference type="PANTHER" id="PTHR45266">
    <property type="entry name" value="OXALOACETATE DECARBOXYLASE ALPHA CHAIN"/>
    <property type="match status" value="1"/>
</dbReference>
<keyword evidence="1" id="KW-0092">Biotin</keyword>
<dbReference type="FunFam" id="2.40.50.100:FF:000003">
    <property type="entry name" value="Acetyl-CoA carboxylase biotin carboxyl carrier protein"/>
    <property type="match status" value="1"/>
</dbReference>
<dbReference type="HOGENOM" id="CLU_016733_5_4_0"/>
<proteinExistence type="predicted"/>
<dbReference type="InterPro" id="IPR001882">
    <property type="entry name" value="Biotin_BS"/>
</dbReference>
<evidence type="ECO:0000256" key="1">
    <source>
        <dbReference type="ARBA" id="ARBA00023267"/>
    </source>
</evidence>
<evidence type="ECO:0000256" key="2">
    <source>
        <dbReference type="SAM" id="MobiDB-lite"/>
    </source>
</evidence>
<dbReference type="RefSeq" id="WP_013386759.1">
    <property type="nucleotide sequence ID" value="NC_014632.1"/>
</dbReference>
<dbReference type="PANTHER" id="PTHR45266:SF3">
    <property type="entry name" value="OXALOACETATE DECARBOXYLASE ALPHA CHAIN"/>
    <property type="match status" value="1"/>
</dbReference>
<reference evidence="4 5" key="1">
    <citation type="journal article" date="2010" name="Stand. Genomic Sci.">
        <title>Complete genome sequence of Ilyobacter polytropus type strain (CuHbu1).</title>
        <authorList>
            <person name="Sikorski J."/>
            <person name="Chertkov O."/>
            <person name="Lapidus A."/>
            <person name="Nolan M."/>
            <person name="Lucas S."/>
            <person name="Del Rio T.G."/>
            <person name="Tice H."/>
            <person name="Cheng J.F."/>
            <person name="Tapia R."/>
            <person name="Han C."/>
            <person name="Goodwin L."/>
            <person name="Pitluck S."/>
            <person name="Liolios K."/>
            <person name="Ivanova N."/>
            <person name="Mavromatis K."/>
            <person name="Mikhailova N."/>
            <person name="Pati A."/>
            <person name="Chen A."/>
            <person name="Palaniappan K."/>
            <person name="Land M."/>
            <person name="Hauser L."/>
            <person name="Chang Y.J."/>
            <person name="Jeffries C.D."/>
            <person name="Brambilla E."/>
            <person name="Yasawong M."/>
            <person name="Rohde M."/>
            <person name="Pukall R."/>
            <person name="Spring S."/>
            <person name="Goker M."/>
            <person name="Woyke T."/>
            <person name="Bristow J."/>
            <person name="Eisen J.A."/>
            <person name="Markowitz V."/>
            <person name="Hugenholtz P."/>
            <person name="Kyrpides N.C."/>
            <person name="Klenk H.P."/>
        </authorList>
    </citation>
    <scope>NUCLEOTIDE SEQUENCE [LARGE SCALE GENOMIC DNA]</scope>
    <source>
        <strain evidence="5">ATCC 51220 / DSM 2926 / LMG 16218 / CuHBu1</strain>
    </source>
</reference>
<dbReference type="InterPro" id="IPR000089">
    <property type="entry name" value="Biotin_lipoyl"/>
</dbReference>
<dbReference type="EMBL" id="CP002281">
    <property type="protein sequence ID" value="ADO82088.1"/>
    <property type="molecule type" value="Genomic_DNA"/>
</dbReference>
<feature type="compositionally biased region" description="Low complexity" evidence="2">
    <location>
        <begin position="23"/>
        <end position="35"/>
    </location>
</feature>
<organism evidence="4 5">
    <name type="scientific">Ilyobacter polytropus (strain ATCC 51220 / DSM 2926 / LMG 16218 / CuHBu1)</name>
    <dbReference type="NCBI Taxonomy" id="572544"/>
    <lineage>
        <taxon>Bacteria</taxon>
        <taxon>Fusobacteriati</taxon>
        <taxon>Fusobacteriota</taxon>
        <taxon>Fusobacteriia</taxon>
        <taxon>Fusobacteriales</taxon>
        <taxon>Fusobacteriaceae</taxon>
        <taxon>Ilyobacter</taxon>
    </lineage>
</organism>
<dbReference type="InterPro" id="IPR050709">
    <property type="entry name" value="Biotin_Carboxyl_Carrier/Decarb"/>
</dbReference>
<dbReference type="CDD" id="cd06850">
    <property type="entry name" value="biotinyl_domain"/>
    <property type="match status" value="1"/>
</dbReference>